<dbReference type="InterPro" id="IPR011251">
    <property type="entry name" value="Luciferase-like_dom"/>
</dbReference>
<dbReference type="PANTHER" id="PTHR30011:SF16">
    <property type="entry name" value="C2H2 FINGER DOMAIN TRANSCRIPTION FACTOR (EUROFUNG)-RELATED"/>
    <property type="match status" value="1"/>
</dbReference>
<dbReference type="InterPro" id="IPR016215">
    <property type="entry name" value="NTA_MOA"/>
</dbReference>
<dbReference type="AlphaFoldDB" id="B8HGH8"/>
<dbReference type="STRING" id="452863.Achl_3283"/>
<dbReference type="SUPFAM" id="SSF51679">
    <property type="entry name" value="Bacterial luciferase-like"/>
    <property type="match status" value="1"/>
</dbReference>
<evidence type="ECO:0000313" key="10">
    <source>
        <dbReference type="Proteomes" id="UP000002505"/>
    </source>
</evidence>
<evidence type="ECO:0000256" key="1">
    <source>
        <dbReference type="ARBA" id="ARBA00022630"/>
    </source>
</evidence>
<protein>
    <submittedName>
        <fullName evidence="9">Nitrilotriacetate monooxygenase component A (NtA monooxygenase component A) (NtA-MO A)</fullName>
    </submittedName>
</protein>
<dbReference type="NCBIfam" id="TIGR03860">
    <property type="entry name" value="FMN_nitrolo"/>
    <property type="match status" value="1"/>
</dbReference>
<dbReference type="PIRSF" id="PIRSF000337">
    <property type="entry name" value="NTA_MOA"/>
    <property type="match status" value="1"/>
</dbReference>
<proteinExistence type="inferred from homology"/>
<gene>
    <name evidence="9" type="ordered locus">Achl_3283</name>
</gene>
<organism evidence="9 10">
    <name type="scientific">Pseudarthrobacter chlorophenolicus (strain ATCC 700700 / DSM 12829 / CIP 107037 / JCM 12360 / KCTC 9906 / NCIMB 13794 / A6)</name>
    <name type="common">Arthrobacter chlorophenolicus</name>
    <dbReference type="NCBI Taxonomy" id="452863"/>
    <lineage>
        <taxon>Bacteria</taxon>
        <taxon>Bacillati</taxon>
        <taxon>Actinomycetota</taxon>
        <taxon>Actinomycetes</taxon>
        <taxon>Micrococcales</taxon>
        <taxon>Micrococcaceae</taxon>
        <taxon>Pseudarthrobacter</taxon>
    </lineage>
</organism>
<keyword evidence="1 6" id="KW-0285">Flavoprotein</keyword>
<keyword evidence="2 6" id="KW-0288">FMN</keyword>
<dbReference type="PANTHER" id="PTHR30011">
    <property type="entry name" value="ALKANESULFONATE MONOOXYGENASE-RELATED"/>
    <property type="match status" value="1"/>
</dbReference>
<dbReference type="RefSeq" id="WP_015938438.1">
    <property type="nucleotide sequence ID" value="NC_011886.1"/>
</dbReference>
<keyword evidence="4 9" id="KW-0503">Monooxygenase</keyword>
<feature type="compositionally biased region" description="Polar residues" evidence="7">
    <location>
        <begin position="449"/>
        <end position="465"/>
    </location>
</feature>
<keyword evidence="10" id="KW-1185">Reference proteome</keyword>
<dbReference type="KEGG" id="ach:Achl_3283"/>
<evidence type="ECO:0000256" key="5">
    <source>
        <dbReference type="ARBA" id="ARBA00033748"/>
    </source>
</evidence>
<dbReference type="Gene3D" id="3.20.20.30">
    <property type="entry name" value="Luciferase-like domain"/>
    <property type="match status" value="1"/>
</dbReference>
<accession>B8HGH8</accession>
<dbReference type="Pfam" id="PF00296">
    <property type="entry name" value="Bac_luciferase"/>
    <property type="match status" value="1"/>
</dbReference>
<feature type="binding site" evidence="6">
    <location>
        <position position="218"/>
    </location>
    <ligand>
        <name>FMN</name>
        <dbReference type="ChEBI" id="CHEBI:58210"/>
    </ligand>
</feature>
<feature type="domain" description="Luciferase-like" evidence="8">
    <location>
        <begin position="26"/>
        <end position="381"/>
    </location>
</feature>
<name>B8HGH8_PSECP</name>
<evidence type="ECO:0000256" key="7">
    <source>
        <dbReference type="SAM" id="MobiDB-lite"/>
    </source>
</evidence>
<evidence type="ECO:0000256" key="4">
    <source>
        <dbReference type="ARBA" id="ARBA00023033"/>
    </source>
</evidence>
<evidence type="ECO:0000256" key="3">
    <source>
        <dbReference type="ARBA" id="ARBA00023002"/>
    </source>
</evidence>
<dbReference type="eggNOG" id="COG2141">
    <property type="taxonomic scope" value="Bacteria"/>
</dbReference>
<reference evidence="9" key="1">
    <citation type="submission" date="2009-01" db="EMBL/GenBank/DDBJ databases">
        <title>Complete sequence of chromosome of Arthrobacter chlorophenolicus A6.</title>
        <authorList>
            <consortium name="US DOE Joint Genome Institute"/>
            <person name="Lucas S."/>
            <person name="Copeland A."/>
            <person name="Lapidus A."/>
            <person name="Glavina del Rio T."/>
            <person name="Tice H."/>
            <person name="Bruce D."/>
            <person name="Goodwin L."/>
            <person name="Pitluck S."/>
            <person name="Goltsman E."/>
            <person name="Clum A."/>
            <person name="Larimer F."/>
            <person name="Land M."/>
            <person name="Hauser L."/>
            <person name="Kyrpides N."/>
            <person name="Mikhailova N."/>
            <person name="Jansson J."/>
            <person name="Richardson P."/>
        </authorList>
    </citation>
    <scope>NUCLEOTIDE SEQUENCE [LARGE SCALE GENOMIC DNA]</scope>
    <source>
        <strain evidence="9">A6</strain>
    </source>
</reference>
<feature type="binding site" evidence="6">
    <location>
        <position position="147"/>
    </location>
    <ligand>
        <name>FMN</name>
        <dbReference type="ChEBI" id="CHEBI:58210"/>
    </ligand>
</feature>
<keyword evidence="3" id="KW-0560">Oxidoreductase</keyword>
<dbReference type="EMBL" id="CP001341">
    <property type="protein sequence ID" value="ACL41244.1"/>
    <property type="molecule type" value="Genomic_DNA"/>
</dbReference>
<sequence length="474" mass="51920">MGRQLKLNLFIYPGGHHEAAWRHPKSHTERLLDIRFYQELAQRAEAAKLDAVFYADGPALESNVQFATRFRIEPFTWLSAIAVATERIGLIGTASTTYLEPYNAARLFASLDHLSNGRAGWNIVTTGAERAAQNFGLDEHPPHAERYSRADDFVRVVGKLWDSWEDDAVVADAGTGVFADTSRIHPVEHEGRYFRVAGPLNTPRSPQGRPVYVQAGSSEDGKAFAAEHAEAVFTAHQSLDSAQAFYADIKARATAFGRDPGQLLVLPGISPYLGSTEAEAKALKQEFDELTQPEYGLGILRKLLGIDLDGVPLDGPFPPELLATAGKAGSRSQLVLDIIRREDLTVRQVLHRFAGARGHYVFAGTPVQVADEIQRWFEGGAADGFNIMPPWLPGGFEAFADEVVPILQSRGLFRTEYTGRTLREHFGLDRPASQFSRGIQPPNQPGAVQRSQDLPNQQPASQQPAGHQLSGAPA</sequence>
<dbReference type="Proteomes" id="UP000002505">
    <property type="component" value="Chromosome"/>
</dbReference>
<dbReference type="CDD" id="cd01095">
    <property type="entry name" value="Nitrilotriacetate_monoxgenase"/>
    <property type="match status" value="1"/>
</dbReference>
<dbReference type="HOGENOM" id="CLU_022256_1_2_11"/>
<dbReference type="GO" id="GO:0004497">
    <property type="term" value="F:monooxygenase activity"/>
    <property type="evidence" value="ECO:0007669"/>
    <property type="project" value="UniProtKB-KW"/>
</dbReference>
<evidence type="ECO:0000256" key="6">
    <source>
        <dbReference type="PIRSR" id="PIRSR000337-1"/>
    </source>
</evidence>
<feature type="binding site" evidence="6">
    <location>
        <position position="143"/>
    </location>
    <ligand>
        <name>FMN</name>
        <dbReference type="ChEBI" id="CHEBI:58210"/>
    </ligand>
</feature>
<feature type="region of interest" description="Disordered" evidence="7">
    <location>
        <begin position="432"/>
        <end position="474"/>
    </location>
</feature>
<comment type="similarity">
    <text evidence="5">Belongs to the NtaA/SnaA/DszA monooxygenase family.</text>
</comment>
<feature type="binding site" evidence="6">
    <location>
        <position position="56"/>
    </location>
    <ligand>
        <name>FMN</name>
        <dbReference type="ChEBI" id="CHEBI:58210"/>
    </ligand>
</feature>
<feature type="binding site" evidence="6">
    <location>
        <position position="93"/>
    </location>
    <ligand>
        <name>FMN</name>
        <dbReference type="ChEBI" id="CHEBI:58210"/>
    </ligand>
</feature>
<evidence type="ECO:0000313" key="9">
    <source>
        <dbReference type="EMBL" id="ACL41244.1"/>
    </source>
</evidence>
<evidence type="ECO:0000259" key="8">
    <source>
        <dbReference type="Pfam" id="PF00296"/>
    </source>
</evidence>
<feature type="binding site" evidence="6">
    <location>
        <position position="217"/>
    </location>
    <ligand>
        <name>FMN</name>
        <dbReference type="ChEBI" id="CHEBI:58210"/>
    </ligand>
</feature>
<evidence type="ECO:0000256" key="2">
    <source>
        <dbReference type="ARBA" id="ARBA00022643"/>
    </source>
</evidence>
<dbReference type="InterPro" id="IPR036661">
    <property type="entry name" value="Luciferase-like_sf"/>
</dbReference>
<dbReference type="InterPro" id="IPR051260">
    <property type="entry name" value="Diverse_substr_monoxygenases"/>
</dbReference>
<dbReference type="GO" id="GO:0016705">
    <property type="term" value="F:oxidoreductase activity, acting on paired donors, with incorporation or reduction of molecular oxygen"/>
    <property type="evidence" value="ECO:0007669"/>
    <property type="project" value="InterPro"/>
</dbReference>